<dbReference type="AlphaFoldDB" id="A0A932ZTQ2"/>
<name>A0A932ZTQ2_UNCTE</name>
<organism evidence="3 4">
    <name type="scientific">Tectimicrobiota bacterium</name>
    <dbReference type="NCBI Taxonomy" id="2528274"/>
    <lineage>
        <taxon>Bacteria</taxon>
        <taxon>Pseudomonadati</taxon>
        <taxon>Nitrospinota/Tectimicrobiota group</taxon>
        <taxon>Candidatus Tectimicrobiota</taxon>
    </lineage>
</organism>
<evidence type="ECO:0000259" key="2">
    <source>
        <dbReference type="Pfam" id="PF13579"/>
    </source>
</evidence>
<feature type="domain" description="Glycosyltransferase subfamily 4-like N-terminal" evidence="2">
    <location>
        <begin position="19"/>
        <end position="130"/>
    </location>
</feature>
<dbReference type="PANTHER" id="PTHR12526:SF595">
    <property type="entry name" value="BLL5217 PROTEIN"/>
    <property type="match status" value="1"/>
</dbReference>
<dbReference type="Pfam" id="PF00534">
    <property type="entry name" value="Glycos_transf_1"/>
    <property type="match status" value="1"/>
</dbReference>
<gene>
    <name evidence="3" type="ORF">HY618_07550</name>
</gene>
<dbReference type="Proteomes" id="UP000752292">
    <property type="component" value="Unassembled WGS sequence"/>
</dbReference>
<dbReference type="InterPro" id="IPR028098">
    <property type="entry name" value="Glyco_trans_4-like_N"/>
</dbReference>
<reference evidence="3" key="1">
    <citation type="submission" date="2020-07" db="EMBL/GenBank/DDBJ databases">
        <title>Huge and variable diversity of episymbiotic CPR bacteria and DPANN archaea in groundwater ecosystems.</title>
        <authorList>
            <person name="He C.Y."/>
            <person name="Keren R."/>
            <person name="Whittaker M."/>
            <person name="Farag I.F."/>
            <person name="Doudna J."/>
            <person name="Cate J.H.D."/>
            <person name="Banfield J.F."/>
        </authorList>
    </citation>
    <scope>NUCLEOTIDE SEQUENCE</scope>
    <source>
        <strain evidence="3">NC_groundwater_1370_Ag_S-0.2um_69_93</strain>
    </source>
</reference>
<dbReference type="EMBL" id="JACQRX010000329">
    <property type="protein sequence ID" value="MBI4252299.1"/>
    <property type="molecule type" value="Genomic_DNA"/>
</dbReference>
<sequence length="354" mass="38006">MRIAQIAPLWASVPPSTYGGIELRLHWLIEELVGRGHDVTLYASGDSKTSAKLRPGCDVNLIEAMARGDAWTYEGYANANFEAALRESGSFDVIHSHTGCAHIPFGALSKAPVLHTLPTVLSMDDRWLLERYPAVPVAAISGNQVSGIPAERRRSIPVVHHGIHFDAYGLGEGKGGYLAYLGRMNRLKAPHDAIEAAGRAGMPIVLAGAPGDAGEQAYFDERIRPRADGKAVTYAGPVNHAQKVELLKNAAALLFPIQWEEPFGLVMVEAMACGTPVLACNRGSVGEVVDWGATGFHAASWEGLPALLPQALALDRAAVRAHALGRFSHHRMVDRYIEIYRSLAGAAESFAHSA</sequence>
<dbReference type="CDD" id="cd03802">
    <property type="entry name" value="GT4_AviGT4-like"/>
    <property type="match status" value="1"/>
</dbReference>
<feature type="domain" description="Glycosyl transferase family 1" evidence="1">
    <location>
        <begin position="175"/>
        <end position="299"/>
    </location>
</feature>
<evidence type="ECO:0000259" key="1">
    <source>
        <dbReference type="Pfam" id="PF00534"/>
    </source>
</evidence>
<dbReference type="GO" id="GO:0016757">
    <property type="term" value="F:glycosyltransferase activity"/>
    <property type="evidence" value="ECO:0007669"/>
    <property type="project" value="InterPro"/>
</dbReference>
<dbReference type="SUPFAM" id="SSF53756">
    <property type="entry name" value="UDP-Glycosyltransferase/glycogen phosphorylase"/>
    <property type="match status" value="1"/>
</dbReference>
<dbReference type="PANTHER" id="PTHR12526">
    <property type="entry name" value="GLYCOSYLTRANSFERASE"/>
    <property type="match status" value="1"/>
</dbReference>
<proteinExistence type="predicted"/>
<protein>
    <submittedName>
        <fullName evidence="3">Glycosyltransferase family 4 protein</fullName>
    </submittedName>
</protein>
<dbReference type="InterPro" id="IPR001296">
    <property type="entry name" value="Glyco_trans_1"/>
</dbReference>
<dbReference type="Pfam" id="PF13579">
    <property type="entry name" value="Glyco_trans_4_4"/>
    <property type="match status" value="1"/>
</dbReference>
<evidence type="ECO:0000313" key="4">
    <source>
        <dbReference type="Proteomes" id="UP000752292"/>
    </source>
</evidence>
<accession>A0A932ZTQ2</accession>
<dbReference type="Gene3D" id="3.40.50.2000">
    <property type="entry name" value="Glycogen Phosphorylase B"/>
    <property type="match status" value="2"/>
</dbReference>
<comment type="caution">
    <text evidence="3">The sequence shown here is derived from an EMBL/GenBank/DDBJ whole genome shotgun (WGS) entry which is preliminary data.</text>
</comment>
<evidence type="ECO:0000313" key="3">
    <source>
        <dbReference type="EMBL" id="MBI4252299.1"/>
    </source>
</evidence>